<dbReference type="GO" id="GO:0003677">
    <property type="term" value="F:DNA binding"/>
    <property type="evidence" value="ECO:0007669"/>
    <property type="project" value="InterPro"/>
</dbReference>
<dbReference type="KEGG" id="cbk:CLL_A2790"/>
<dbReference type="HOGENOM" id="CLU_066192_1_10_9"/>
<dbReference type="InterPro" id="IPR010982">
    <property type="entry name" value="Lambda_DNA-bd_dom_sf"/>
</dbReference>
<dbReference type="AlphaFoldDB" id="B2TP21"/>
<evidence type="ECO:0000313" key="2">
    <source>
        <dbReference type="EMBL" id="ACD22623.1"/>
    </source>
</evidence>
<protein>
    <submittedName>
        <fullName evidence="2">Phage repressor</fullName>
    </submittedName>
</protein>
<dbReference type="SUPFAM" id="SSF47413">
    <property type="entry name" value="lambda repressor-like DNA-binding domains"/>
    <property type="match status" value="1"/>
</dbReference>
<dbReference type="PROSITE" id="PS50943">
    <property type="entry name" value="HTH_CROC1"/>
    <property type="match status" value="1"/>
</dbReference>
<dbReference type="EMBL" id="CP001056">
    <property type="protein sequence ID" value="ACD22623.1"/>
    <property type="molecule type" value="Genomic_DNA"/>
</dbReference>
<reference evidence="2" key="1">
    <citation type="submission" date="2009-06" db="EMBL/GenBank/DDBJ databases">
        <authorList>
            <consortium name="US DOE Joint Genome Institute (JGI-PGF)"/>
            <person name="Lucas S."/>
            <person name="Copeland A."/>
            <person name="Lapidus A."/>
            <person name="Glavina del Rio T."/>
            <person name="Dalin E."/>
            <person name="Tice H."/>
            <person name="Bruce D."/>
            <person name="Goodwin L."/>
            <person name="Pitluck S."/>
            <person name="Kyrpides N."/>
            <person name="Mavromatis K."/>
            <person name="Ivanova N."/>
            <person name="Saunders E."/>
            <person name="Brettin T."/>
            <person name="Detter J.C."/>
            <person name="Han C."/>
            <person name="Larimer F."/>
            <person name="Land M."/>
            <person name="Hauser L."/>
            <person name="Markowitz V."/>
            <person name="Cheng J.-F."/>
            <person name="Hugenholtz P."/>
            <person name="Woyke T."/>
            <person name="Wu D."/>
            <person name="Gronow S."/>
            <person name="Klenk H.-P."/>
            <person name="Eisen J.A."/>
        </authorList>
    </citation>
    <scope>NUCLEOTIDE SEQUENCE</scope>
    <source>
        <strain evidence="2">Eklund 17B</strain>
    </source>
</reference>
<dbReference type="PATRIC" id="fig|935198.13.peg.2752"/>
<dbReference type="InterPro" id="IPR001387">
    <property type="entry name" value="Cro/C1-type_HTH"/>
</dbReference>
<evidence type="ECO:0000259" key="1">
    <source>
        <dbReference type="PROSITE" id="PS50943"/>
    </source>
</evidence>
<gene>
    <name evidence="2" type="ordered locus">CLL_A2790</name>
</gene>
<organism evidence="2">
    <name type="scientific">Clostridium botulinum (strain Eklund 17B / Type B)</name>
    <dbReference type="NCBI Taxonomy" id="935198"/>
    <lineage>
        <taxon>Bacteria</taxon>
        <taxon>Bacillati</taxon>
        <taxon>Bacillota</taxon>
        <taxon>Clostridia</taxon>
        <taxon>Eubacteriales</taxon>
        <taxon>Clostridiaceae</taxon>
        <taxon>Clostridium</taxon>
    </lineage>
</organism>
<dbReference type="Gene3D" id="1.10.260.40">
    <property type="entry name" value="lambda repressor-like DNA-binding domains"/>
    <property type="match status" value="1"/>
</dbReference>
<accession>B2TP21</accession>
<proteinExistence type="predicted"/>
<feature type="domain" description="HTH cro/C1-type" evidence="1">
    <location>
        <begin position="44"/>
        <end position="73"/>
    </location>
</feature>
<accession>U4P835</accession>
<sequence length="127" mass="14827">MELENTAIRLKKLMQERKLRQVDLLEMLRPLCEKYNVKINKSDISQYLSGKVKPGQEKLSMIGMALNINEAWLMGYDVPKEKPHYIKTLSLTKEETTLLENYNKLNDLGKKEANKRVAELTEINIYI</sequence>
<reference evidence="2" key="2">
    <citation type="submission" date="2009-08" db="EMBL/GenBank/DDBJ databases">
        <authorList>
            <person name="Shrivastava S."/>
            <person name="Brinkac L.M."/>
            <person name="Dodson R.J."/>
            <person name="Harkins D.M."/>
            <person name="Durkin A.S."/>
            <person name="Sutton G."/>
        </authorList>
    </citation>
    <scope>NUCLEOTIDE SEQUENCE</scope>
    <source>
        <strain evidence="2">Eklund 17B</strain>
    </source>
</reference>
<dbReference type="CDD" id="cd00093">
    <property type="entry name" value="HTH_XRE"/>
    <property type="match status" value="1"/>
</dbReference>
<name>B2TP21_CLOBB</name>